<evidence type="ECO:0000313" key="2">
    <source>
        <dbReference type="EMBL" id="KAF2707625.1"/>
    </source>
</evidence>
<dbReference type="PANTHER" id="PTHR38790">
    <property type="entry name" value="2EXR DOMAIN-CONTAINING PROTEIN-RELATED"/>
    <property type="match status" value="1"/>
</dbReference>
<feature type="domain" description="DUF7730" evidence="1">
    <location>
        <begin position="2"/>
        <end position="86"/>
    </location>
</feature>
<evidence type="ECO:0000313" key="3">
    <source>
        <dbReference type="Proteomes" id="UP000799428"/>
    </source>
</evidence>
<dbReference type="OrthoDB" id="5413827at2759"/>
<protein>
    <recommendedName>
        <fullName evidence="1">DUF7730 domain-containing protein</fullName>
    </recommendedName>
</protein>
<dbReference type="AlphaFoldDB" id="A0A6G1K523"/>
<dbReference type="EMBL" id="MU005773">
    <property type="protein sequence ID" value="KAF2707625.1"/>
    <property type="molecule type" value="Genomic_DNA"/>
</dbReference>
<proteinExistence type="predicted"/>
<name>A0A6G1K523_9PLEO</name>
<feature type="non-terminal residue" evidence="2">
    <location>
        <position position="86"/>
    </location>
</feature>
<gene>
    <name evidence="2" type="ORF">K504DRAFT_332635</name>
</gene>
<dbReference type="InterPro" id="IPR056632">
    <property type="entry name" value="DUF7730"/>
</dbReference>
<dbReference type="PANTHER" id="PTHR38790:SF4">
    <property type="entry name" value="2EXR DOMAIN-CONTAINING PROTEIN"/>
    <property type="match status" value="1"/>
</dbReference>
<sequence length="86" mass="10060">PLLRLPPELRNKIYHYAIGDHTIRILPGKRAPGHIPNPSNKYILDDQFPARVQPDIRNPLHLFELSKTCRTLYSECKILPFRLNTF</sequence>
<reference evidence="2" key="1">
    <citation type="journal article" date="2020" name="Stud. Mycol.">
        <title>101 Dothideomycetes genomes: a test case for predicting lifestyles and emergence of pathogens.</title>
        <authorList>
            <person name="Haridas S."/>
            <person name="Albert R."/>
            <person name="Binder M."/>
            <person name="Bloem J."/>
            <person name="Labutti K."/>
            <person name="Salamov A."/>
            <person name="Andreopoulos B."/>
            <person name="Baker S."/>
            <person name="Barry K."/>
            <person name="Bills G."/>
            <person name="Bluhm B."/>
            <person name="Cannon C."/>
            <person name="Castanera R."/>
            <person name="Culley D."/>
            <person name="Daum C."/>
            <person name="Ezra D."/>
            <person name="Gonzalez J."/>
            <person name="Henrissat B."/>
            <person name="Kuo A."/>
            <person name="Liang C."/>
            <person name="Lipzen A."/>
            <person name="Lutzoni F."/>
            <person name="Magnuson J."/>
            <person name="Mondo S."/>
            <person name="Nolan M."/>
            <person name="Ohm R."/>
            <person name="Pangilinan J."/>
            <person name="Park H.-J."/>
            <person name="Ramirez L."/>
            <person name="Alfaro M."/>
            <person name="Sun H."/>
            <person name="Tritt A."/>
            <person name="Yoshinaga Y."/>
            <person name="Zwiers L.-H."/>
            <person name="Turgeon B."/>
            <person name="Goodwin S."/>
            <person name="Spatafora J."/>
            <person name="Crous P."/>
            <person name="Grigoriev I."/>
        </authorList>
    </citation>
    <scope>NUCLEOTIDE SEQUENCE</scope>
    <source>
        <strain evidence="2">CBS 279.74</strain>
    </source>
</reference>
<dbReference type="Pfam" id="PF24864">
    <property type="entry name" value="DUF7730"/>
    <property type="match status" value="1"/>
</dbReference>
<keyword evidence="3" id="KW-1185">Reference proteome</keyword>
<organism evidence="2 3">
    <name type="scientific">Pleomassaria siparia CBS 279.74</name>
    <dbReference type="NCBI Taxonomy" id="1314801"/>
    <lineage>
        <taxon>Eukaryota</taxon>
        <taxon>Fungi</taxon>
        <taxon>Dikarya</taxon>
        <taxon>Ascomycota</taxon>
        <taxon>Pezizomycotina</taxon>
        <taxon>Dothideomycetes</taxon>
        <taxon>Pleosporomycetidae</taxon>
        <taxon>Pleosporales</taxon>
        <taxon>Pleomassariaceae</taxon>
        <taxon>Pleomassaria</taxon>
    </lineage>
</organism>
<feature type="non-terminal residue" evidence="2">
    <location>
        <position position="1"/>
    </location>
</feature>
<dbReference type="Proteomes" id="UP000799428">
    <property type="component" value="Unassembled WGS sequence"/>
</dbReference>
<accession>A0A6G1K523</accession>
<evidence type="ECO:0000259" key="1">
    <source>
        <dbReference type="Pfam" id="PF24864"/>
    </source>
</evidence>